<evidence type="ECO:0000259" key="2">
    <source>
        <dbReference type="Pfam" id="PF00460"/>
    </source>
</evidence>
<keyword evidence="4" id="KW-1185">Reference proteome</keyword>
<protein>
    <submittedName>
        <fullName evidence="3">Flagellar basal body rod protein</fullName>
    </submittedName>
</protein>
<dbReference type="Proteomes" id="UP000477849">
    <property type="component" value="Unassembled WGS sequence"/>
</dbReference>
<organism evidence="3 4">
    <name type="scientific">Rhizobium daejeonense</name>
    <dbReference type="NCBI Taxonomy" id="240521"/>
    <lineage>
        <taxon>Bacteria</taxon>
        <taxon>Pseudomonadati</taxon>
        <taxon>Pseudomonadota</taxon>
        <taxon>Alphaproteobacteria</taxon>
        <taxon>Hyphomicrobiales</taxon>
        <taxon>Rhizobiaceae</taxon>
        <taxon>Rhizobium/Agrobacterium group</taxon>
        <taxon>Rhizobium</taxon>
    </lineage>
</organism>
<dbReference type="InterPro" id="IPR001444">
    <property type="entry name" value="Flag_bb_rod_N"/>
</dbReference>
<dbReference type="Pfam" id="PF00460">
    <property type="entry name" value="Flg_bb_rod"/>
    <property type="match status" value="1"/>
</dbReference>
<dbReference type="AlphaFoldDB" id="A0A6M1S1E2"/>
<dbReference type="GO" id="GO:0005198">
    <property type="term" value="F:structural molecule activity"/>
    <property type="evidence" value="ECO:0007669"/>
    <property type="project" value="InterPro"/>
</dbReference>
<dbReference type="PANTHER" id="PTHR30033">
    <property type="entry name" value="FLAGELLAR HOOK-ASSOCIATED PROTEIN 1"/>
    <property type="match status" value="1"/>
</dbReference>
<comment type="caution">
    <text evidence="3">The sequence shown here is derived from an EMBL/GenBank/DDBJ whole genome shotgun (WGS) entry which is preliminary data.</text>
</comment>
<reference evidence="3 4" key="1">
    <citation type="submission" date="2020-02" db="EMBL/GenBank/DDBJ databases">
        <title>Genome sequence of the type strain CCBAU10050 of Rhizobium daejeonense.</title>
        <authorList>
            <person name="Gao J."/>
            <person name="Sun J."/>
        </authorList>
    </citation>
    <scope>NUCLEOTIDE SEQUENCE [LARGE SCALE GENOMIC DNA]</scope>
    <source>
        <strain evidence="3 4">CCBAU10050</strain>
    </source>
</reference>
<dbReference type="GO" id="GO:0009424">
    <property type="term" value="C:bacterial-type flagellum hook"/>
    <property type="evidence" value="ECO:0007669"/>
    <property type="project" value="InterPro"/>
</dbReference>
<dbReference type="RefSeq" id="WP_163899355.1">
    <property type="nucleotide sequence ID" value="NZ_CP048427.1"/>
</dbReference>
<dbReference type="InterPro" id="IPR002371">
    <property type="entry name" value="FlgK"/>
</dbReference>
<evidence type="ECO:0000313" key="4">
    <source>
        <dbReference type="Proteomes" id="UP000477849"/>
    </source>
</evidence>
<name>A0A6M1S1E2_9HYPH</name>
<sequence>MGISAVLNIASSGLQTNTKRLATTANNVANAGTPGYNRLETSLTSQPYGGVSASVSPSNGATFTDTSNVDLSSELIDMKTAEIGYKANAAVFETGADLWDVLMSIKKD</sequence>
<dbReference type="EMBL" id="JAAKZH010000001">
    <property type="protein sequence ID" value="NGO63047.1"/>
    <property type="molecule type" value="Genomic_DNA"/>
</dbReference>
<accession>A0A6M1S1E2</accession>
<dbReference type="PANTHER" id="PTHR30033:SF1">
    <property type="entry name" value="FLAGELLAR HOOK-ASSOCIATED PROTEIN 1"/>
    <property type="match status" value="1"/>
</dbReference>
<dbReference type="GO" id="GO:0044780">
    <property type="term" value="P:bacterial-type flagellum assembly"/>
    <property type="evidence" value="ECO:0007669"/>
    <property type="project" value="InterPro"/>
</dbReference>
<dbReference type="GO" id="GO:0009425">
    <property type="term" value="C:bacterial-type flagellum basal body"/>
    <property type="evidence" value="ECO:0007669"/>
    <property type="project" value="UniProtKB-SubCell"/>
</dbReference>
<comment type="subcellular location">
    <subcellularLocation>
        <location evidence="1">Bacterial flagellum basal body</location>
    </subcellularLocation>
</comment>
<evidence type="ECO:0000313" key="3">
    <source>
        <dbReference type="EMBL" id="NGO63047.1"/>
    </source>
</evidence>
<keyword evidence="3" id="KW-0282">Flagellum</keyword>
<proteinExistence type="predicted"/>
<feature type="domain" description="Flagellar basal body rod protein N-terminal" evidence="2">
    <location>
        <begin position="7"/>
        <end position="36"/>
    </location>
</feature>
<keyword evidence="3" id="KW-0966">Cell projection</keyword>
<evidence type="ECO:0000256" key="1">
    <source>
        <dbReference type="ARBA" id="ARBA00004117"/>
    </source>
</evidence>
<gene>
    <name evidence="3" type="ORF">G6N76_05130</name>
</gene>
<keyword evidence="3" id="KW-0969">Cilium</keyword>